<feature type="domain" description="HAMP" evidence="15">
    <location>
        <begin position="212"/>
        <end position="264"/>
    </location>
</feature>
<evidence type="ECO:0000256" key="7">
    <source>
        <dbReference type="ARBA" id="ARBA00022989"/>
    </source>
</evidence>
<gene>
    <name evidence="16" type="ORF">HK44_002810</name>
</gene>
<keyword evidence="2" id="KW-1003">Cell membrane</keyword>
<sequence>MFLQKSLRAQILALLSGSLIAILLIALACFHLLSSGVQDYRNLIEGPLRTSQLIDEANLQFKAQVQEWKNVLLRGKQPAELDKYWKQFEDRQGDVQNILGELTRQPGIDASLKSRLESLRDAHRVLGSAYQKGREAYLAAGADPSAGDNAVKGVDRATSEQMSELVNELRKQGREQSTLISASADRTVLLGILVMLASSLLIGLLSLWLVNRNLVEPIRKLIEYVANLSQGRFAERVASARQDELGKLAVAANTLRDFLAETFSRLQRSASDLDSASGELNSIATLMAHGTSEQFNRTDQVATAMNEMSATAQQVARHAADAARAADDADQSAQQGEKVMQGTIHTITQMRGEIANTATVIRQLETDSGRIGKVLEVIRGIAEQTNLLALNAAIEAARAGEAGRGFAVVADEVRSLAQRTAASIIEINQIIQSVQTGAVDAAQAIESGQSRSEESVEQVTQAGAMLERITASVEAIRDMNRQIATAAEEQTSVAEDISRNLTEITSIASTNLDNVQRTEAASNNLHGLSGQLNAVTARLGA</sequence>
<evidence type="ECO:0000259" key="13">
    <source>
        <dbReference type="PROSITE" id="PS50111"/>
    </source>
</evidence>
<evidence type="ECO:0000256" key="10">
    <source>
        <dbReference type="ARBA" id="ARBA00029447"/>
    </source>
</evidence>
<comment type="subcellular location">
    <subcellularLocation>
        <location evidence="1">Cell inner membrane</location>
        <topology evidence="1">Multi-pass membrane protein</topology>
    </subcellularLocation>
</comment>
<dbReference type="SMART" id="SM00283">
    <property type="entry name" value="MA"/>
    <property type="match status" value="1"/>
</dbReference>
<keyword evidence="8 12" id="KW-0472">Membrane</keyword>
<dbReference type="Proteomes" id="UP000022611">
    <property type="component" value="Unassembled WGS sequence"/>
</dbReference>
<dbReference type="GO" id="GO:0004888">
    <property type="term" value="F:transmembrane signaling receptor activity"/>
    <property type="evidence" value="ECO:0007669"/>
    <property type="project" value="InterPro"/>
</dbReference>
<dbReference type="GO" id="GO:0005886">
    <property type="term" value="C:plasma membrane"/>
    <property type="evidence" value="ECO:0007669"/>
    <property type="project" value="UniProtKB-SubCell"/>
</dbReference>
<keyword evidence="7 12" id="KW-1133">Transmembrane helix</keyword>
<evidence type="ECO:0000256" key="11">
    <source>
        <dbReference type="PROSITE-ProRule" id="PRU00284"/>
    </source>
</evidence>
<dbReference type="Pfam" id="PF00015">
    <property type="entry name" value="MCPsignal"/>
    <property type="match status" value="1"/>
</dbReference>
<dbReference type="SMART" id="SM00304">
    <property type="entry name" value="HAMP"/>
    <property type="match status" value="1"/>
</dbReference>
<dbReference type="OrthoDB" id="1884279at2"/>
<dbReference type="CDD" id="cd06225">
    <property type="entry name" value="HAMP"/>
    <property type="match status" value="1"/>
</dbReference>
<evidence type="ECO:0000313" key="17">
    <source>
        <dbReference type="Proteomes" id="UP000022611"/>
    </source>
</evidence>
<comment type="caution">
    <text evidence="16">The sequence shown here is derived from an EMBL/GenBank/DDBJ whole genome shotgun (WGS) entry which is preliminary data.</text>
</comment>
<evidence type="ECO:0000256" key="9">
    <source>
        <dbReference type="ARBA" id="ARBA00023224"/>
    </source>
</evidence>
<evidence type="ECO:0000259" key="14">
    <source>
        <dbReference type="PROSITE" id="PS50192"/>
    </source>
</evidence>
<dbReference type="InterPro" id="IPR000727">
    <property type="entry name" value="T_SNARE_dom"/>
</dbReference>
<evidence type="ECO:0000313" key="16">
    <source>
        <dbReference type="EMBL" id="EXF94293.1"/>
    </source>
</evidence>
<dbReference type="PATRIC" id="fig|1042209.11.peg.2911"/>
<dbReference type="Pfam" id="PF00672">
    <property type="entry name" value="HAMP"/>
    <property type="match status" value="1"/>
</dbReference>
<dbReference type="AlphaFoldDB" id="A0A010STP0"/>
<feature type="domain" description="Methyl-accepting transducer" evidence="13">
    <location>
        <begin position="269"/>
        <end position="505"/>
    </location>
</feature>
<evidence type="ECO:0000256" key="12">
    <source>
        <dbReference type="SAM" id="Phobius"/>
    </source>
</evidence>
<dbReference type="GO" id="GO:0006935">
    <property type="term" value="P:chemotaxis"/>
    <property type="evidence" value="ECO:0007669"/>
    <property type="project" value="UniProtKB-KW"/>
</dbReference>
<dbReference type="InterPro" id="IPR003660">
    <property type="entry name" value="HAMP_dom"/>
</dbReference>
<evidence type="ECO:0000259" key="15">
    <source>
        <dbReference type="PROSITE" id="PS50885"/>
    </source>
</evidence>
<protein>
    <submittedName>
        <fullName evidence="16">Methyl-accepting chemotaxis protein</fullName>
    </submittedName>
</protein>
<keyword evidence="6 12" id="KW-0812">Transmembrane</keyword>
<evidence type="ECO:0000256" key="3">
    <source>
        <dbReference type="ARBA" id="ARBA00022481"/>
    </source>
</evidence>
<dbReference type="Gene3D" id="1.10.287.950">
    <property type="entry name" value="Methyl-accepting chemotaxis protein"/>
    <property type="match status" value="1"/>
</dbReference>
<keyword evidence="9 11" id="KW-0807">Transducer</keyword>
<dbReference type="HOGENOM" id="CLU_000445_107_27_6"/>
<feature type="transmembrane region" description="Helical" evidence="12">
    <location>
        <begin position="12"/>
        <end position="33"/>
    </location>
</feature>
<dbReference type="PRINTS" id="PR00260">
    <property type="entry name" value="CHEMTRNSDUCR"/>
</dbReference>
<reference evidence="16 17" key="1">
    <citation type="journal article" date="2011" name="J. Bacteriol.">
        <title>Draft genome sequence of the polycyclic aromatic hydrocarbon-degrading, genetically engineered bioluminescent bioreporter Pseudomonas fluorescens HK44.</title>
        <authorList>
            <person name="Chauhan A."/>
            <person name="Layton A.C."/>
            <person name="Williams D.E."/>
            <person name="Smartt A.E."/>
            <person name="Ripp S."/>
            <person name="Karpinets T.V."/>
            <person name="Brown S.D."/>
            <person name="Sayler G.S."/>
        </authorList>
    </citation>
    <scope>NUCLEOTIDE SEQUENCE [LARGE SCALE GENOMIC DNA]</scope>
    <source>
        <strain evidence="16 17">HK44</strain>
    </source>
</reference>
<dbReference type="PROSITE" id="PS50192">
    <property type="entry name" value="T_SNARE"/>
    <property type="match status" value="1"/>
</dbReference>
<dbReference type="InterPro" id="IPR004090">
    <property type="entry name" value="Chemotax_Me-accpt_rcpt"/>
</dbReference>
<dbReference type="InterPro" id="IPR004089">
    <property type="entry name" value="MCPsignal_dom"/>
</dbReference>
<evidence type="ECO:0000256" key="6">
    <source>
        <dbReference type="ARBA" id="ARBA00022692"/>
    </source>
</evidence>
<dbReference type="PANTHER" id="PTHR32089:SF120">
    <property type="entry name" value="METHYL-ACCEPTING CHEMOTAXIS PROTEIN TLPQ"/>
    <property type="match status" value="1"/>
</dbReference>
<dbReference type="GO" id="GO:0007165">
    <property type="term" value="P:signal transduction"/>
    <property type="evidence" value="ECO:0007669"/>
    <property type="project" value="UniProtKB-KW"/>
</dbReference>
<proteinExistence type="inferred from homology"/>
<dbReference type="FunFam" id="1.10.287.950:FF:000001">
    <property type="entry name" value="Methyl-accepting chemotaxis sensory transducer"/>
    <property type="match status" value="1"/>
</dbReference>
<dbReference type="PROSITE" id="PS51257">
    <property type="entry name" value="PROKAR_LIPOPROTEIN"/>
    <property type="match status" value="1"/>
</dbReference>
<dbReference type="RefSeq" id="WP_019693177.1">
    <property type="nucleotide sequence ID" value="NZ_AFOY02000014.1"/>
</dbReference>
<dbReference type="PANTHER" id="PTHR32089">
    <property type="entry name" value="METHYL-ACCEPTING CHEMOTAXIS PROTEIN MCPB"/>
    <property type="match status" value="1"/>
</dbReference>
<accession>A0A010STP0</accession>
<evidence type="ECO:0000256" key="8">
    <source>
        <dbReference type="ARBA" id="ARBA00023136"/>
    </source>
</evidence>
<dbReference type="SUPFAM" id="SSF58104">
    <property type="entry name" value="Methyl-accepting chemotaxis protein (MCP) signaling domain"/>
    <property type="match status" value="1"/>
</dbReference>
<evidence type="ECO:0000256" key="5">
    <source>
        <dbReference type="ARBA" id="ARBA00022519"/>
    </source>
</evidence>
<keyword evidence="3" id="KW-0488">Methylation</keyword>
<feature type="domain" description="T-SNARE coiled-coil homology" evidence="14">
    <location>
        <begin position="466"/>
        <end position="518"/>
    </location>
</feature>
<dbReference type="PROSITE" id="PS50885">
    <property type="entry name" value="HAMP"/>
    <property type="match status" value="1"/>
</dbReference>
<keyword evidence="5" id="KW-0997">Cell inner membrane</keyword>
<name>A0A010STP0_PSEFL</name>
<dbReference type="CDD" id="cd11386">
    <property type="entry name" value="MCP_signal"/>
    <property type="match status" value="1"/>
</dbReference>
<keyword evidence="4" id="KW-0145">Chemotaxis</keyword>
<feature type="transmembrane region" description="Helical" evidence="12">
    <location>
        <begin position="188"/>
        <end position="210"/>
    </location>
</feature>
<comment type="similarity">
    <text evidence="10">Belongs to the methyl-accepting chemotaxis (MCP) protein family.</text>
</comment>
<dbReference type="eggNOG" id="COG0840">
    <property type="taxonomic scope" value="Bacteria"/>
</dbReference>
<organism evidence="16 17">
    <name type="scientific">Pseudomonas fluorescens HK44</name>
    <dbReference type="NCBI Taxonomy" id="1042209"/>
    <lineage>
        <taxon>Bacteria</taxon>
        <taxon>Pseudomonadati</taxon>
        <taxon>Pseudomonadota</taxon>
        <taxon>Gammaproteobacteria</taxon>
        <taxon>Pseudomonadales</taxon>
        <taxon>Pseudomonadaceae</taxon>
        <taxon>Pseudomonas</taxon>
    </lineage>
</organism>
<evidence type="ECO:0000256" key="2">
    <source>
        <dbReference type="ARBA" id="ARBA00022475"/>
    </source>
</evidence>
<evidence type="ECO:0000256" key="4">
    <source>
        <dbReference type="ARBA" id="ARBA00022500"/>
    </source>
</evidence>
<dbReference type="EMBL" id="AFOY02000014">
    <property type="protein sequence ID" value="EXF94293.1"/>
    <property type="molecule type" value="Genomic_DNA"/>
</dbReference>
<evidence type="ECO:0000256" key="1">
    <source>
        <dbReference type="ARBA" id="ARBA00004429"/>
    </source>
</evidence>
<dbReference type="PROSITE" id="PS50111">
    <property type="entry name" value="CHEMOTAXIS_TRANSDUC_2"/>
    <property type="match status" value="1"/>
</dbReference>